<protein>
    <submittedName>
        <fullName evidence="5">Sugar ABC transporter substrate-binding protein</fullName>
    </submittedName>
</protein>
<dbReference type="PANTHER" id="PTHR30036">
    <property type="entry name" value="D-XYLOSE-BINDING PERIPLASMIC PROTEIN"/>
    <property type="match status" value="1"/>
</dbReference>
<dbReference type="RefSeq" id="WP_127352805.1">
    <property type="nucleotide sequence ID" value="NZ_CP034791.1"/>
</dbReference>
<name>A0A3T0D934_9FIRM</name>
<sequence length="353" mass="40351">MKILSRDKRLIFVILIVLLIVVSIGVIWVLARHVYSYKSKKQQRPPIKIGFAMSTLKEERWFFDRKYLIDAAKKKGFEVEWTNANENDSTQFQQVKYLLAKGIDVLIIVPSSFDGAKKAIELAKQKNIPVICYDRIAMNADIDAYVSFDNIEVGRIMAKHLLKKVPQGNYVFILGNPKDYNTALIRQGYKKVLDPYIQKGKIHILLEDYCYKWKKEYAYEYIAKLLQAGNKIDGILAENDSLAEGAISALAEKKLAGKVPVVGQDAELPACKRVVSGLQSMTVYKPVKKLADLTVKIVEQLVKNGTLLYTKTYFNNGYKMVPAYYIKPIEVTRENIIATIVKDKYHSYEEIFK</sequence>
<evidence type="ECO:0000256" key="3">
    <source>
        <dbReference type="SAM" id="Phobius"/>
    </source>
</evidence>
<dbReference type="GO" id="GO:0030288">
    <property type="term" value="C:outer membrane-bounded periplasmic space"/>
    <property type="evidence" value="ECO:0007669"/>
    <property type="project" value="TreeGrafter"/>
</dbReference>
<keyword evidence="6" id="KW-1185">Reference proteome</keyword>
<keyword evidence="3" id="KW-1133">Transmembrane helix</keyword>
<dbReference type="SUPFAM" id="SSF53822">
    <property type="entry name" value="Periplasmic binding protein-like I"/>
    <property type="match status" value="1"/>
</dbReference>
<evidence type="ECO:0000256" key="1">
    <source>
        <dbReference type="ARBA" id="ARBA00004196"/>
    </source>
</evidence>
<gene>
    <name evidence="5" type="ORF">ELD05_13300</name>
</gene>
<evidence type="ECO:0000256" key="2">
    <source>
        <dbReference type="ARBA" id="ARBA00022729"/>
    </source>
</evidence>
<feature type="domain" description="Periplasmic binding protein" evidence="4">
    <location>
        <begin position="49"/>
        <end position="304"/>
    </location>
</feature>
<comment type="subcellular location">
    <subcellularLocation>
        <location evidence="1">Cell envelope</location>
    </subcellularLocation>
</comment>
<dbReference type="InterPro" id="IPR050555">
    <property type="entry name" value="Bact_Solute-Bind_Prot2"/>
</dbReference>
<dbReference type="InterPro" id="IPR028082">
    <property type="entry name" value="Peripla_BP_I"/>
</dbReference>
<feature type="transmembrane region" description="Helical" evidence="3">
    <location>
        <begin position="12"/>
        <end position="31"/>
    </location>
</feature>
<keyword evidence="3" id="KW-0812">Transmembrane</keyword>
<dbReference type="Pfam" id="PF13407">
    <property type="entry name" value="Peripla_BP_4"/>
    <property type="match status" value="1"/>
</dbReference>
<dbReference type="Proteomes" id="UP000282930">
    <property type="component" value="Chromosome"/>
</dbReference>
<evidence type="ECO:0000259" key="4">
    <source>
        <dbReference type="Pfam" id="PF13407"/>
    </source>
</evidence>
<dbReference type="InterPro" id="IPR025997">
    <property type="entry name" value="SBP_2_dom"/>
</dbReference>
<reference evidence="5 6" key="1">
    <citation type="submission" date="2018-12" db="EMBL/GenBank/DDBJ databases">
        <title>Genome sequence from the cellulolytic species, Caldicellulosiruptor changbaiensis.</title>
        <authorList>
            <person name="Blumer-Schuette S.E."/>
            <person name="Mendoza C."/>
        </authorList>
    </citation>
    <scope>NUCLEOTIDE SEQUENCE [LARGE SCALE GENOMIC DNA]</scope>
    <source>
        <strain evidence="5 6">CBS-Z</strain>
    </source>
</reference>
<keyword evidence="2" id="KW-0732">Signal</keyword>
<organism evidence="5 6">
    <name type="scientific">Caldicellulosiruptor changbaiensis</name>
    <dbReference type="NCBI Taxonomy" id="1222016"/>
    <lineage>
        <taxon>Bacteria</taxon>
        <taxon>Bacillati</taxon>
        <taxon>Bacillota</taxon>
        <taxon>Bacillota incertae sedis</taxon>
        <taxon>Caldicellulosiruptorales</taxon>
        <taxon>Caldicellulosiruptoraceae</taxon>
        <taxon>Caldicellulosiruptor</taxon>
    </lineage>
</organism>
<dbReference type="AlphaFoldDB" id="A0A3T0D934"/>
<dbReference type="PANTHER" id="PTHR30036:SF1">
    <property type="entry name" value="D-XYLOSE-BINDING PERIPLASMIC PROTEIN"/>
    <property type="match status" value="1"/>
</dbReference>
<dbReference type="Gene3D" id="3.40.50.2300">
    <property type="match status" value="2"/>
</dbReference>
<evidence type="ECO:0000313" key="5">
    <source>
        <dbReference type="EMBL" id="AZT91496.1"/>
    </source>
</evidence>
<keyword evidence="3" id="KW-0472">Membrane</keyword>
<evidence type="ECO:0000313" key="6">
    <source>
        <dbReference type="Proteomes" id="UP000282930"/>
    </source>
</evidence>
<accession>A0A3T0D934</accession>
<dbReference type="EMBL" id="CP034791">
    <property type="protein sequence ID" value="AZT91496.1"/>
    <property type="molecule type" value="Genomic_DNA"/>
</dbReference>
<dbReference type="KEGG" id="ccha:ELD05_13300"/>
<dbReference type="GO" id="GO:0030246">
    <property type="term" value="F:carbohydrate binding"/>
    <property type="evidence" value="ECO:0007669"/>
    <property type="project" value="TreeGrafter"/>
</dbReference>
<proteinExistence type="predicted"/>